<dbReference type="GO" id="GO:0031218">
    <property type="term" value="F:arabinogalactan endo-1,4-beta-galactosidase activity"/>
    <property type="evidence" value="ECO:0007669"/>
    <property type="project" value="UniProtKB-EC"/>
</dbReference>
<accession>A0A650EQZ7</accession>
<proteinExistence type="inferred from homology"/>
<dbReference type="EMBL" id="MN577574">
    <property type="protein sequence ID" value="QGT51384.1"/>
    <property type="molecule type" value="Genomic_DNA"/>
</dbReference>
<dbReference type="Pfam" id="PF07745">
    <property type="entry name" value="Glyco_hydro_53"/>
    <property type="match status" value="1"/>
</dbReference>
<reference evidence="6" key="1">
    <citation type="journal article" date="2020" name="J. ISSAAS">
        <title>Lactobacilli and other gastrointestinal microbiota of Peromyscus leucopus, reservoir host for agents of Lyme disease and other zoonoses in North America.</title>
        <authorList>
            <person name="Milovic A."/>
            <person name="Bassam K."/>
            <person name="Shao H."/>
            <person name="Chatzistamou I."/>
            <person name="Tufts D.M."/>
            <person name="Diuk-Wasser M."/>
            <person name="Barbour A.G."/>
        </authorList>
    </citation>
    <scope>NUCLEOTIDE SEQUENCE</scope>
    <source>
        <strain evidence="6">LL50</strain>
    </source>
</reference>
<dbReference type="PANTHER" id="PTHR34983">
    <property type="entry name" value="ARABINOGALACTAN ENDO-BETA-1,4-GALACTANASE A"/>
    <property type="match status" value="1"/>
</dbReference>
<dbReference type="GO" id="GO:0045490">
    <property type="term" value="P:pectin catabolic process"/>
    <property type="evidence" value="ECO:0007669"/>
    <property type="project" value="TreeGrafter"/>
</dbReference>
<dbReference type="Pfam" id="PF07532">
    <property type="entry name" value="Big_4"/>
    <property type="match status" value="1"/>
</dbReference>
<comment type="similarity">
    <text evidence="1 4">Belongs to the glycosyl hydrolase 53 family.</text>
</comment>
<dbReference type="InterPro" id="IPR011081">
    <property type="entry name" value="Big_4"/>
</dbReference>
<name>A0A650EQZ7_9SPIO</name>
<feature type="domain" description="Bacterial Ig-like" evidence="5">
    <location>
        <begin position="385"/>
        <end position="441"/>
    </location>
</feature>
<evidence type="ECO:0000256" key="3">
    <source>
        <dbReference type="ARBA" id="ARBA00023295"/>
    </source>
</evidence>
<evidence type="ECO:0000313" key="6">
    <source>
        <dbReference type="EMBL" id="QGT51384.1"/>
    </source>
</evidence>
<dbReference type="Gene3D" id="2.60.120.260">
    <property type="entry name" value="Galactose-binding domain-like"/>
    <property type="match status" value="1"/>
</dbReference>
<dbReference type="GO" id="GO:0015926">
    <property type="term" value="F:glucosidase activity"/>
    <property type="evidence" value="ECO:0007669"/>
    <property type="project" value="InterPro"/>
</dbReference>
<evidence type="ECO:0000259" key="5">
    <source>
        <dbReference type="Pfam" id="PF07532"/>
    </source>
</evidence>
<organism evidence="6">
    <name type="scientific">uncultured Spirochaetaceae bacterium</name>
    <dbReference type="NCBI Taxonomy" id="201186"/>
    <lineage>
        <taxon>Bacteria</taxon>
        <taxon>Pseudomonadati</taxon>
        <taxon>Spirochaetota</taxon>
        <taxon>Spirochaetia</taxon>
        <taxon>Spirochaetales</taxon>
        <taxon>Spirochaetaceae</taxon>
        <taxon>environmental samples</taxon>
    </lineage>
</organism>
<keyword evidence="3 4" id="KW-0326">Glycosidase</keyword>
<dbReference type="InterPro" id="IPR017853">
    <property type="entry name" value="GH"/>
</dbReference>
<gene>
    <name evidence="6" type="ORF">Unknown280_0760</name>
</gene>
<evidence type="ECO:0000256" key="2">
    <source>
        <dbReference type="ARBA" id="ARBA00022801"/>
    </source>
</evidence>
<dbReference type="Gene3D" id="3.20.20.80">
    <property type="entry name" value="Glycosidases"/>
    <property type="match status" value="1"/>
</dbReference>
<protein>
    <recommendedName>
        <fullName evidence="4">Arabinogalactan endo-beta-1,4-galactanase</fullName>
        <ecNumber evidence="4">3.2.1.89</ecNumber>
    </recommendedName>
</protein>
<dbReference type="InterPro" id="IPR011683">
    <property type="entry name" value="Glyco_hydro_53"/>
</dbReference>
<comment type="catalytic activity">
    <reaction evidence="4">
        <text>The enzyme specifically hydrolyzes (1-&gt;4)-beta-D-galactosidic linkages in type I arabinogalactans.</text>
        <dbReference type="EC" id="3.2.1.89"/>
    </reaction>
</comment>
<dbReference type="SUPFAM" id="SSF51445">
    <property type="entry name" value="(Trans)glycosidases"/>
    <property type="match status" value="1"/>
</dbReference>
<dbReference type="EC" id="3.2.1.89" evidence="4"/>
<evidence type="ECO:0000256" key="1">
    <source>
        <dbReference type="ARBA" id="ARBA00010687"/>
    </source>
</evidence>
<keyword evidence="2 4" id="KW-0378">Hydrolase</keyword>
<dbReference type="AlphaFoldDB" id="A0A650EQZ7"/>
<sequence length="599" mass="66500">MDASAVLSVEKSGAKFYGFDGKEQDVFLTLAQGGINYVRFRVWNDPFDENGNGYGGGNSDLDTAIELGKRATQAGLKTQIDFHYSDFWADPKRQHAPKAWQDFDIEQKAAALYEFTKSSLNKLLDAGVDVAMVQVGNEINNGMSGETGFVNVAKLLQEGSRAVREVAKSRKKEIAVALHYTHINREAYPDEVTRIAMSLKNYKIDYDIMGLSFYPFWDGTMANMQSVVKMFHDDYGKKVMIAETSYPFTSEDGDSFGNAFAGKEKDLVPGYPATVQGQARAVRDVCALSAEAGAMGVFYWEGTWIPVGKATEDNSAKWEKFGSGWASSYCADYDPEDGGLYYGGGSWDNQAMFDFYGRPLESLKVWRYLRYGTKCQIKIDFIPSVEISCDVGGTVNLPSAIPVIMNDGKTRQADVRWNQEDVEKISTQKAAVFSVGGNVEGKNIFARFEVKSINHAKNPSFEDADTSMWKINSRGENPTDFQKKEADAHSGKTALHFYSEQEMDFEISQTLENLENGIYAVSLFAQGGDVSKDSQMEIFAISGGKESVETFMVTTWVDWKNPKITGIKVDDGKLTFGARIKCNAKGWGTLDDFSVFKID</sequence>
<evidence type="ECO:0000256" key="4">
    <source>
        <dbReference type="RuleBase" id="RU361192"/>
    </source>
</evidence>
<dbReference type="PANTHER" id="PTHR34983:SF2">
    <property type="entry name" value="ENDO-BETA-1,4-GALACTANASE"/>
    <property type="match status" value="1"/>
</dbReference>